<evidence type="ECO:0000256" key="4">
    <source>
        <dbReference type="ARBA" id="ARBA00023078"/>
    </source>
</evidence>
<accession>A0ABU5U0S0</accession>
<evidence type="ECO:0000259" key="7">
    <source>
        <dbReference type="PROSITE" id="PS51441"/>
    </source>
</evidence>
<dbReference type="PROSITE" id="PS51441">
    <property type="entry name" value="CPCD_LIKE"/>
    <property type="match status" value="1"/>
</dbReference>
<dbReference type="InterPro" id="IPR008213">
    <property type="entry name" value="CpcD-like_dom"/>
</dbReference>
<feature type="domain" description="CpcD-like" evidence="7">
    <location>
        <begin position="18"/>
        <end position="76"/>
    </location>
</feature>
<evidence type="ECO:0000256" key="5">
    <source>
        <dbReference type="ARBA" id="ARBA00023136"/>
    </source>
</evidence>
<evidence type="ECO:0000256" key="6">
    <source>
        <dbReference type="PROSITE-ProRule" id="PRU00771"/>
    </source>
</evidence>
<sequence length="99" mass="10984">MFGQSTSTGRTALSDNGSRMYRIEVEAMGQNVDPDTISYRIRSTRKTYITVPYNRMSEQMKRINRMGGKIISIEPLTIDGSSEAKMQATAVNQTGAGEE</sequence>
<evidence type="ECO:0000313" key="9">
    <source>
        <dbReference type="Proteomes" id="UP001301728"/>
    </source>
</evidence>
<evidence type="ECO:0000256" key="3">
    <source>
        <dbReference type="ARBA" id="ARBA00022738"/>
    </source>
</evidence>
<dbReference type="Proteomes" id="UP001301728">
    <property type="component" value="Unassembled WGS sequence"/>
</dbReference>
<comment type="subcellular location">
    <subcellularLocation>
        <location evidence="1">Cellular thylakoid membrane</location>
        <topology evidence="1">Peripheral membrane protein</topology>
        <orientation evidence="1">Cytoplasmic side</orientation>
    </subcellularLocation>
</comment>
<evidence type="ECO:0000313" key="8">
    <source>
        <dbReference type="EMBL" id="MEA5520787.1"/>
    </source>
</evidence>
<dbReference type="RefSeq" id="WP_323218409.1">
    <property type="nucleotide sequence ID" value="NZ_JAYGHT010000095.1"/>
</dbReference>
<protein>
    <submittedName>
        <fullName evidence="8">Phycobilisome linker polypeptide</fullName>
    </submittedName>
</protein>
<evidence type="ECO:0000256" key="2">
    <source>
        <dbReference type="ARBA" id="ARBA00022549"/>
    </source>
</evidence>
<name>A0ABU5U0S0_9CYAN</name>
<reference evidence="8 9" key="1">
    <citation type="submission" date="2023-12" db="EMBL/GenBank/DDBJ databases">
        <title>Baltic Sea Cyanobacteria.</title>
        <authorList>
            <person name="Delbaje E."/>
            <person name="Fewer D.P."/>
            <person name="Shishido T.K."/>
        </authorList>
    </citation>
    <scope>NUCLEOTIDE SEQUENCE [LARGE SCALE GENOMIC DNA]</scope>
    <source>
        <strain evidence="8 9">CCNP 1315</strain>
    </source>
</reference>
<proteinExistence type="predicted"/>
<keyword evidence="9" id="KW-1185">Reference proteome</keyword>
<keyword evidence="5" id="KW-0472">Membrane</keyword>
<keyword evidence="4" id="KW-0793">Thylakoid</keyword>
<keyword evidence="3 6" id="KW-0605">Phycobilisome</keyword>
<keyword evidence="2" id="KW-0042">Antenna complex</keyword>
<evidence type="ECO:0000256" key="1">
    <source>
        <dbReference type="ARBA" id="ARBA00004445"/>
    </source>
</evidence>
<organism evidence="8 9">
    <name type="scientific">Limnoraphis robusta CCNP1315</name>
    <dbReference type="NCBI Taxonomy" id="3110306"/>
    <lineage>
        <taxon>Bacteria</taxon>
        <taxon>Bacillati</taxon>
        <taxon>Cyanobacteriota</taxon>
        <taxon>Cyanophyceae</taxon>
        <taxon>Oscillatoriophycideae</taxon>
        <taxon>Oscillatoriales</taxon>
        <taxon>Sirenicapillariaceae</taxon>
        <taxon>Limnoraphis</taxon>
    </lineage>
</organism>
<gene>
    <name evidence="8" type="ORF">VB854_17740</name>
</gene>
<comment type="caution">
    <text evidence="8">The sequence shown here is derived from an EMBL/GenBank/DDBJ whole genome shotgun (WGS) entry which is preliminary data.</text>
</comment>
<dbReference type="SMART" id="SM01094">
    <property type="entry name" value="CpcD"/>
    <property type="match status" value="1"/>
</dbReference>
<dbReference type="Pfam" id="PF01383">
    <property type="entry name" value="CpcD"/>
    <property type="match status" value="1"/>
</dbReference>
<dbReference type="EMBL" id="JAYGHT010000095">
    <property type="protein sequence ID" value="MEA5520787.1"/>
    <property type="molecule type" value="Genomic_DNA"/>
</dbReference>